<reference evidence="2 3" key="1">
    <citation type="submission" date="2017-03" db="EMBL/GenBank/DDBJ databases">
        <title>Genome of the blue death feigning beetle - Asbolus verrucosus.</title>
        <authorList>
            <person name="Rider S.D."/>
        </authorList>
    </citation>
    <scope>NUCLEOTIDE SEQUENCE [LARGE SCALE GENOMIC DNA]</scope>
    <source>
        <strain evidence="2">Butters</strain>
        <tissue evidence="2">Head and leg muscle</tissue>
    </source>
</reference>
<feature type="non-terminal residue" evidence="2">
    <location>
        <position position="1"/>
    </location>
</feature>
<keyword evidence="1" id="KW-0472">Membrane</keyword>
<evidence type="ECO:0000313" key="2">
    <source>
        <dbReference type="EMBL" id="RZC38684.1"/>
    </source>
</evidence>
<sequence length="137" mass="15423">VEIDIRNSAKIFIVLYSLSGIALGLSIIIFLFTFQGDLSVSYLRIGTLMLAGATIFVAVITSCQEIENIGEKSCAVAFTMKWYVWNKENKQIFLALLINLMNYYKFQFTENISVNFELGVGIVKALYSMVSVLQQIK</sequence>
<comment type="caution">
    <text evidence="2">The sequence shown here is derived from an EMBL/GenBank/DDBJ whole genome shotgun (WGS) entry which is preliminary data.</text>
</comment>
<protein>
    <recommendedName>
        <fullName evidence="4">7tm 6 domain containing protein</fullName>
    </recommendedName>
</protein>
<keyword evidence="1" id="KW-0812">Transmembrane</keyword>
<accession>A0A482W0Z9</accession>
<gene>
    <name evidence="2" type="ORF">BDFB_013620</name>
</gene>
<dbReference type="EMBL" id="QDEB01041030">
    <property type="protein sequence ID" value="RZC38684.1"/>
    <property type="molecule type" value="Genomic_DNA"/>
</dbReference>
<dbReference type="Proteomes" id="UP000292052">
    <property type="component" value="Unassembled WGS sequence"/>
</dbReference>
<keyword evidence="1" id="KW-1133">Transmembrane helix</keyword>
<dbReference type="OrthoDB" id="6778285at2759"/>
<evidence type="ECO:0008006" key="4">
    <source>
        <dbReference type="Google" id="ProtNLM"/>
    </source>
</evidence>
<evidence type="ECO:0000313" key="3">
    <source>
        <dbReference type="Proteomes" id="UP000292052"/>
    </source>
</evidence>
<feature type="non-terminal residue" evidence="2">
    <location>
        <position position="137"/>
    </location>
</feature>
<dbReference type="AlphaFoldDB" id="A0A482W0Z9"/>
<organism evidence="2 3">
    <name type="scientific">Asbolus verrucosus</name>
    <name type="common">Desert ironclad beetle</name>
    <dbReference type="NCBI Taxonomy" id="1661398"/>
    <lineage>
        <taxon>Eukaryota</taxon>
        <taxon>Metazoa</taxon>
        <taxon>Ecdysozoa</taxon>
        <taxon>Arthropoda</taxon>
        <taxon>Hexapoda</taxon>
        <taxon>Insecta</taxon>
        <taxon>Pterygota</taxon>
        <taxon>Neoptera</taxon>
        <taxon>Endopterygota</taxon>
        <taxon>Coleoptera</taxon>
        <taxon>Polyphaga</taxon>
        <taxon>Cucujiformia</taxon>
        <taxon>Tenebrionidae</taxon>
        <taxon>Pimeliinae</taxon>
        <taxon>Asbolus</taxon>
    </lineage>
</organism>
<name>A0A482W0Z9_ASBVE</name>
<feature type="transmembrane region" description="Helical" evidence="1">
    <location>
        <begin position="41"/>
        <end position="63"/>
    </location>
</feature>
<evidence type="ECO:0000256" key="1">
    <source>
        <dbReference type="SAM" id="Phobius"/>
    </source>
</evidence>
<proteinExistence type="predicted"/>
<feature type="transmembrane region" description="Helical" evidence="1">
    <location>
        <begin position="12"/>
        <end position="35"/>
    </location>
</feature>
<keyword evidence="3" id="KW-1185">Reference proteome</keyword>